<proteinExistence type="predicted"/>
<comment type="caution">
    <text evidence="4">The sequence shown here is derived from an EMBL/GenBank/DDBJ whole genome shotgun (WGS) entry which is preliminary data.</text>
</comment>
<dbReference type="InterPro" id="IPR029050">
    <property type="entry name" value="Immunoprotect_excell_Ig-like"/>
</dbReference>
<keyword evidence="5" id="KW-1185">Reference proteome</keyword>
<dbReference type="RefSeq" id="WP_023014910.1">
    <property type="nucleotide sequence ID" value="NZ_AXDY01000001.1"/>
</dbReference>
<dbReference type="PROSITE" id="PS51257">
    <property type="entry name" value="PROKAR_LIPOPROTEIN"/>
    <property type="match status" value="1"/>
</dbReference>
<gene>
    <name evidence="4" type="ORF">SSIM_01370</name>
</gene>
<evidence type="ECO:0000313" key="5">
    <source>
        <dbReference type="Proteomes" id="UP000017131"/>
    </source>
</evidence>
<dbReference type="Gene3D" id="2.60.40.1240">
    <property type="match status" value="1"/>
</dbReference>
<accession>A0ABP2YYH1</accession>
<feature type="compositionally biased region" description="Basic and acidic residues" evidence="2">
    <location>
        <begin position="115"/>
        <end position="140"/>
    </location>
</feature>
<dbReference type="EMBL" id="AXDY01000001">
    <property type="protein sequence ID" value="ERS94773.1"/>
    <property type="molecule type" value="Genomic_DNA"/>
</dbReference>
<evidence type="ECO:0000256" key="2">
    <source>
        <dbReference type="SAM" id="MobiDB-lite"/>
    </source>
</evidence>
<evidence type="ECO:0000259" key="3">
    <source>
        <dbReference type="Pfam" id="PF16729"/>
    </source>
</evidence>
<dbReference type="InterPro" id="IPR031989">
    <property type="entry name" value="DUF5067"/>
</dbReference>
<keyword evidence="1" id="KW-0732">Signal</keyword>
<evidence type="ECO:0000313" key="4">
    <source>
        <dbReference type="EMBL" id="ERS94773.1"/>
    </source>
</evidence>
<organism evidence="4 5">
    <name type="scientific">Staphylococcus simulans UMC-CNS-990</name>
    <dbReference type="NCBI Taxonomy" id="1405498"/>
    <lineage>
        <taxon>Bacteria</taxon>
        <taxon>Bacillati</taxon>
        <taxon>Bacillota</taxon>
        <taxon>Bacilli</taxon>
        <taxon>Bacillales</taxon>
        <taxon>Staphylococcaceae</taxon>
        <taxon>Staphylococcus</taxon>
    </lineage>
</organism>
<dbReference type="GeneID" id="77332686"/>
<feature type="domain" description="DUF5067" evidence="3">
    <location>
        <begin position="32"/>
        <end position="166"/>
    </location>
</feature>
<sequence length="210" mass="23623">MKRLLCLLSASVLILAACGDKKEESEKEETSSLDAKQAKTKEKPKIKDNAVEIKGVKVKIVGTEIVPKGTTEYQDDDVLVVKYEVTNNSKDDNEVKPTRSYLKVFEAYQDSKDSEKRLDYGHVRGETYDSERDKGEDNIKKGSTISSIETYKLNDLESPVLLKAKDQENYEDPNIGSIKINIKDKKSSDNKSSDKKSSEDDIKSEDMTDL</sequence>
<reference evidence="4 5" key="1">
    <citation type="journal article" date="2013" name="Genome Announc.">
        <title>Draft Genome Sequence of Staphylococcus simulans UMC-CNS-990, Isolated from a Case of Chronic Bovine Mastitis.</title>
        <authorList>
            <person name="Calcutt M.J."/>
            <person name="Foecking M.F."/>
            <person name="Hsieh H.Y."/>
            <person name="Perry J."/>
            <person name="Stewart G.C."/>
            <person name="Middleton J.R."/>
        </authorList>
    </citation>
    <scope>NUCLEOTIDE SEQUENCE [LARGE SCALE GENOMIC DNA]</scope>
    <source>
        <strain evidence="4 5">UMC-CNS-990</strain>
    </source>
</reference>
<evidence type="ECO:0000256" key="1">
    <source>
        <dbReference type="ARBA" id="ARBA00022729"/>
    </source>
</evidence>
<feature type="region of interest" description="Disordered" evidence="2">
    <location>
        <begin position="165"/>
        <end position="210"/>
    </location>
</feature>
<dbReference type="Pfam" id="PF16729">
    <property type="entry name" value="DUF5067"/>
    <property type="match status" value="1"/>
</dbReference>
<feature type="region of interest" description="Disordered" evidence="2">
    <location>
        <begin position="20"/>
        <end position="44"/>
    </location>
</feature>
<name>A0ABP2YYH1_STASI</name>
<feature type="region of interest" description="Disordered" evidence="2">
    <location>
        <begin position="115"/>
        <end position="144"/>
    </location>
</feature>
<protein>
    <recommendedName>
        <fullName evidence="3">DUF5067 domain-containing protein</fullName>
    </recommendedName>
</protein>
<feature type="compositionally biased region" description="Basic and acidic residues" evidence="2">
    <location>
        <begin position="181"/>
        <end position="210"/>
    </location>
</feature>
<dbReference type="Proteomes" id="UP000017131">
    <property type="component" value="Unassembled WGS sequence"/>
</dbReference>